<evidence type="ECO:0000313" key="1">
    <source>
        <dbReference type="EMBL" id="CAB5222194.1"/>
    </source>
</evidence>
<sequence>MAEPTLVYFNDSLPDDHPLLAEIILKCIDCQKTVHCQNEVMIAWFVTGKGPICLNCFQHRYEHGTIEHFEELEL</sequence>
<reference evidence="1" key="1">
    <citation type="submission" date="2020-05" db="EMBL/GenBank/DDBJ databases">
        <authorList>
            <person name="Chiriac C."/>
            <person name="Salcher M."/>
            <person name="Ghai R."/>
            <person name="Kavagutti S V."/>
        </authorList>
    </citation>
    <scope>NUCLEOTIDE SEQUENCE</scope>
</reference>
<gene>
    <name evidence="1" type="ORF">UFOVP364_20</name>
</gene>
<proteinExistence type="predicted"/>
<accession>A0A6J7X1F1</accession>
<dbReference type="EMBL" id="LR798297">
    <property type="protein sequence ID" value="CAB5222194.1"/>
    <property type="molecule type" value="Genomic_DNA"/>
</dbReference>
<organism evidence="1">
    <name type="scientific">uncultured Caudovirales phage</name>
    <dbReference type="NCBI Taxonomy" id="2100421"/>
    <lineage>
        <taxon>Viruses</taxon>
        <taxon>Duplodnaviria</taxon>
        <taxon>Heunggongvirae</taxon>
        <taxon>Uroviricota</taxon>
        <taxon>Caudoviricetes</taxon>
        <taxon>Peduoviridae</taxon>
        <taxon>Maltschvirus</taxon>
        <taxon>Maltschvirus maltsch</taxon>
    </lineage>
</organism>
<protein>
    <submittedName>
        <fullName evidence="1">Uncharacterized protein</fullName>
    </submittedName>
</protein>
<name>A0A6J7X1F1_9CAUD</name>